<evidence type="ECO:0000256" key="3">
    <source>
        <dbReference type="ARBA" id="ARBA00023274"/>
    </source>
</evidence>
<dbReference type="GO" id="GO:0006412">
    <property type="term" value="P:translation"/>
    <property type="evidence" value="ECO:0007669"/>
    <property type="project" value="InterPro"/>
</dbReference>
<dbReference type="Pfam" id="PF00410">
    <property type="entry name" value="Ribosomal_S8"/>
    <property type="match status" value="1"/>
</dbReference>
<evidence type="ECO:0000256" key="2">
    <source>
        <dbReference type="ARBA" id="ARBA00022980"/>
    </source>
</evidence>
<keyword evidence="3" id="KW-0687">Ribonucleoprotein</keyword>
<dbReference type="GO" id="GO:0003735">
    <property type="term" value="F:structural constituent of ribosome"/>
    <property type="evidence" value="ECO:0007669"/>
    <property type="project" value="InterPro"/>
</dbReference>
<dbReference type="Gene3D" id="3.30.1490.10">
    <property type="match status" value="1"/>
</dbReference>
<evidence type="ECO:0000313" key="5">
    <source>
        <dbReference type="EMBL" id="CAJ18195.1"/>
    </source>
</evidence>
<sequence length="126" mass="14413">MNLFDDSLSDLFTRIRNAHLVGHMTVRVPFSFTNKSILDILVRHGFILNFDQIQNQQFLVTFKSKSVIRELQRLSRPGCRLYVSAQNIPQIRGQLGILFLSTSKGILSDREARYLKLGGEILGYIS</sequence>
<keyword evidence="4" id="KW-0934">Plastid</keyword>
<dbReference type="GO" id="GO:1990904">
    <property type="term" value="C:ribonucleoprotein complex"/>
    <property type="evidence" value="ECO:0007669"/>
    <property type="project" value="UniProtKB-KW"/>
</dbReference>
<dbReference type="FunFam" id="3.30.1490.10:FF:000001">
    <property type="entry name" value="30S ribosomal protein S8"/>
    <property type="match status" value="1"/>
</dbReference>
<evidence type="ECO:0000256" key="1">
    <source>
        <dbReference type="ARBA" id="ARBA00006471"/>
    </source>
</evidence>
<dbReference type="GO" id="GO:0005737">
    <property type="term" value="C:cytoplasm"/>
    <property type="evidence" value="ECO:0007669"/>
    <property type="project" value="UniProtKB-ARBA"/>
</dbReference>
<dbReference type="PANTHER" id="PTHR11758">
    <property type="entry name" value="40S RIBOSOMAL PROTEIN S15A"/>
    <property type="match status" value="1"/>
</dbReference>
<geneLocation type="plastid" evidence="5"/>
<proteinExistence type="inferred from homology"/>
<reference evidence="4" key="2">
    <citation type="journal article" date="2009" name="Glob. Ecol. Biogeogr.">
        <title>Macroecology meets macroevolution: Evolutionary niche dynamics in the seaweed Halimeda.</title>
        <authorList>
            <person name="Verbruggen H."/>
            <person name="Tyberghein L."/>
            <person name="Pauly K."/>
            <person name="Vlaeminck C."/>
            <person name="Van Nieuwenhuyze K."/>
            <person name="Kooistra W.H.C.F."/>
            <person name="Leliaert F."/>
            <person name="De Clerck O."/>
        </authorList>
    </citation>
    <scope>NUCLEOTIDE SEQUENCE</scope>
</reference>
<dbReference type="InterPro" id="IPR000630">
    <property type="entry name" value="Ribosomal_uS8"/>
</dbReference>
<dbReference type="Gene3D" id="3.30.1370.30">
    <property type="match status" value="1"/>
</dbReference>
<dbReference type="InterPro" id="IPR035987">
    <property type="entry name" value="Ribosomal_uS8_sf"/>
</dbReference>
<keyword evidence="4" id="KW-0150">Chloroplast</keyword>
<organism evidence="5">
    <name type="scientific">Halimeda macrophysa</name>
    <dbReference type="NCBI Taxonomy" id="170423"/>
    <lineage>
        <taxon>Eukaryota</taxon>
        <taxon>Viridiplantae</taxon>
        <taxon>Chlorophyta</taxon>
        <taxon>core chlorophytes</taxon>
        <taxon>Ulvophyceae</taxon>
        <taxon>TCBD clade</taxon>
        <taxon>Bryopsidales</taxon>
        <taxon>Halimedineae</taxon>
        <taxon>Halimedaceae</taxon>
        <taxon>Halimedeae</taxon>
        <taxon>Halimeda</taxon>
    </lineage>
</organism>
<dbReference type="GO" id="GO:0005840">
    <property type="term" value="C:ribosome"/>
    <property type="evidence" value="ECO:0007669"/>
    <property type="project" value="UniProtKB-KW"/>
</dbReference>
<reference evidence="5" key="1">
    <citation type="journal article" date="2005" name="Mol. Phylogenet. Evol.">
        <title>Evolution and phylogeography of Halimeda section Halimeda (Bryopsidales, Chlorophyta).</title>
        <authorList>
            <person name="Verbruggen H."/>
            <person name="Clerck O.D."/>
            <person name="Schils T."/>
            <person name="Kooistra W.H."/>
            <person name="Coppejans E."/>
        </authorList>
    </citation>
    <scope>NUCLEOTIDE SEQUENCE</scope>
</reference>
<evidence type="ECO:0000313" key="4">
    <source>
        <dbReference type="EMBL" id="ACN23269.1"/>
    </source>
</evidence>
<dbReference type="EMBL" id="AM049991">
    <property type="protein sequence ID" value="CAJ18195.1"/>
    <property type="molecule type" value="Genomic_DNA"/>
</dbReference>
<dbReference type="AlphaFoldDB" id="Q4GX14"/>
<dbReference type="EMBL" id="FJ624542">
    <property type="protein sequence ID" value="ACN23269.1"/>
    <property type="molecule type" value="Genomic_DNA"/>
</dbReference>
<dbReference type="HAMAP" id="MF_01302_B">
    <property type="entry name" value="Ribosomal_uS8_B"/>
    <property type="match status" value="1"/>
</dbReference>
<keyword evidence="2 5" id="KW-0689">Ribosomal protein</keyword>
<gene>
    <name evidence="5" type="primary">rps8</name>
</gene>
<comment type="similarity">
    <text evidence="1">Belongs to the universal ribosomal protein uS8 family.</text>
</comment>
<dbReference type="NCBIfam" id="NF001109">
    <property type="entry name" value="PRK00136.1"/>
    <property type="match status" value="1"/>
</dbReference>
<accession>Q4GX14</accession>
<name>Q4GX14_9CHLO</name>
<dbReference type="SUPFAM" id="SSF56047">
    <property type="entry name" value="Ribosomal protein S8"/>
    <property type="match status" value="1"/>
</dbReference>
<protein>
    <submittedName>
        <fullName evidence="5">Ribosomal protein S8</fullName>
    </submittedName>
</protein>